<organism evidence="1 2">
    <name type="scientific">Diphasiastrum complanatum</name>
    <name type="common">Issler's clubmoss</name>
    <name type="synonym">Lycopodium complanatum</name>
    <dbReference type="NCBI Taxonomy" id="34168"/>
    <lineage>
        <taxon>Eukaryota</taxon>
        <taxon>Viridiplantae</taxon>
        <taxon>Streptophyta</taxon>
        <taxon>Embryophyta</taxon>
        <taxon>Tracheophyta</taxon>
        <taxon>Lycopodiopsida</taxon>
        <taxon>Lycopodiales</taxon>
        <taxon>Lycopodiaceae</taxon>
        <taxon>Lycopodioideae</taxon>
        <taxon>Diphasiastrum</taxon>
    </lineage>
</organism>
<proteinExistence type="predicted"/>
<reference evidence="2" key="1">
    <citation type="journal article" date="2024" name="Proc. Natl. Acad. Sci. U.S.A.">
        <title>Extraordinary preservation of gene collinearity over three hundred million years revealed in homosporous lycophytes.</title>
        <authorList>
            <person name="Li C."/>
            <person name="Wickell D."/>
            <person name="Kuo L.Y."/>
            <person name="Chen X."/>
            <person name="Nie B."/>
            <person name="Liao X."/>
            <person name="Peng D."/>
            <person name="Ji J."/>
            <person name="Jenkins J."/>
            <person name="Williams M."/>
            <person name="Shu S."/>
            <person name="Plott C."/>
            <person name="Barry K."/>
            <person name="Rajasekar S."/>
            <person name="Grimwood J."/>
            <person name="Han X."/>
            <person name="Sun S."/>
            <person name="Hou Z."/>
            <person name="He W."/>
            <person name="Dai G."/>
            <person name="Sun C."/>
            <person name="Schmutz J."/>
            <person name="Leebens-Mack J.H."/>
            <person name="Li F.W."/>
            <person name="Wang L."/>
        </authorList>
    </citation>
    <scope>NUCLEOTIDE SEQUENCE [LARGE SCALE GENOMIC DNA]</scope>
    <source>
        <strain evidence="2">cv. PW_Plant_1</strain>
    </source>
</reference>
<dbReference type="Proteomes" id="UP001162992">
    <property type="component" value="Chromosome 6"/>
</dbReference>
<protein>
    <submittedName>
        <fullName evidence="1">Uncharacterized protein</fullName>
    </submittedName>
</protein>
<gene>
    <name evidence="1" type="ORF">O6H91_06G056800</name>
</gene>
<comment type="caution">
    <text evidence="1">The sequence shown here is derived from an EMBL/GenBank/DDBJ whole genome shotgun (WGS) entry which is preliminary data.</text>
</comment>
<accession>A0ACC2DE53</accession>
<name>A0ACC2DE53_DIPCM</name>
<evidence type="ECO:0000313" key="2">
    <source>
        <dbReference type="Proteomes" id="UP001162992"/>
    </source>
</evidence>
<evidence type="ECO:0000313" key="1">
    <source>
        <dbReference type="EMBL" id="KAJ7552475.1"/>
    </source>
</evidence>
<dbReference type="EMBL" id="CM055097">
    <property type="protein sequence ID" value="KAJ7552475.1"/>
    <property type="molecule type" value="Genomic_DNA"/>
</dbReference>
<keyword evidence="2" id="KW-1185">Reference proteome</keyword>
<sequence length="188" mass="21294">MDVEILRELLKLQPHPEGGFFAETFRDDSILLPARILPPRFKVERPLSTAIYFLLPSGSVSHLHRIPSAEVWHFYGGEPLTVFVIDDSGKVIQTVLGSDLAAGQKPQHTVPPMVWFGAYPTKDVLLDSEEENNFIRAPVRNSNEHYSLVGCTVAPAFQFEDFEMAKRSQLLELYPHAKHYIELLTHAE</sequence>